<gene>
    <name evidence="2" type="ORF">ACFFP0_04025</name>
</gene>
<evidence type="ECO:0000313" key="2">
    <source>
        <dbReference type="EMBL" id="MFB9948001.1"/>
    </source>
</evidence>
<comment type="caution">
    <text evidence="2">The sequence shown here is derived from an EMBL/GenBank/DDBJ whole genome shotgun (WGS) entry which is preliminary data.</text>
</comment>
<protein>
    <submittedName>
        <fullName evidence="2">Nuclear transport factor 2 family protein</fullName>
    </submittedName>
</protein>
<dbReference type="EMBL" id="JBHMAA010000006">
    <property type="protein sequence ID" value="MFB9948001.1"/>
    <property type="molecule type" value="Genomic_DNA"/>
</dbReference>
<sequence length="165" mass="18550">MNALTELTVRAEVLSFVTEYWNEVDTNWGAHAHMMFAEDGVFGSGPSAFVGREQIKAFYGWRRSRGDRVARHLINNPMISIESADRATIRYIMTIYAVDGLPVLPVSAPNSISEVYEVLVRDAEGRWKIRSKTFTQLFKGEEPTTTMPAHVRESLLSGAVQRDQG</sequence>
<dbReference type="RefSeq" id="WP_377256586.1">
    <property type="nucleotide sequence ID" value="NZ_JBHMAA010000006.1"/>
</dbReference>
<dbReference type="Gene3D" id="3.10.450.50">
    <property type="match status" value="1"/>
</dbReference>
<accession>A0ABV6ABJ1</accession>
<dbReference type="InterPro" id="IPR037401">
    <property type="entry name" value="SnoaL-like"/>
</dbReference>
<dbReference type="Pfam" id="PF13577">
    <property type="entry name" value="SnoaL_4"/>
    <property type="match status" value="1"/>
</dbReference>
<evidence type="ECO:0000259" key="1">
    <source>
        <dbReference type="Pfam" id="PF13577"/>
    </source>
</evidence>
<name>A0ABV6ABJ1_9HYPH</name>
<evidence type="ECO:0000313" key="3">
    <source>
        <dbReference type="Proteomes" id="UP001589692"/>
    </source>
</evidence>
<dbReference type="SUPFAM" id="SSF54427">
    <property type="entry name" value="NTF2-like"/>
    <property type="match status" value="1"/>
</dbReference>
<keyword evidence="3" id="KW-1185">Reference proteome</keyword>
<reference evidence="2 3" key="1">
    <citation type="submission" date="2024-09" db="EMBL/GenBank/DDBJ databases">
        <authorList>
            <person name="Sun Q."/>
            <person name="Mori K."/>
        </authorList>
    </citation>
    <scope>NUCLEOTIDE SEQUENCE [LARGE SCALE GENOMIC DNA]</scope>
    <source>
        <strain evidence="2 3">TBRC 4938</strain>
    </source>
</reference>
<dbReference type="Proteomes" id="UP001589692">
    <property type="component" value="Unassembled WGS sequence"/>
</dbReference>
<proteinExistence type="predicted"/>
<dbReference type="InterPro" id="IPR032710">
    <property type="entry name" value="NTF2-like_dom_sf"/>
</dbReference>
<dbReference type="CDD" id="cd00531">
    <property type="entry name" value="NTF2_like"/>
    <property type="match status" value="1"/>
</dbReference>
<organism evidence="2 3">
    <name type="scientific">Rhizobium puerariae</name>
    <dbReference type="NCBI Taxonomy" id="1585791"/>
    <lineage>
        <taxon>Bacteria</taxon>
        <taxon>Pseudomonadati</taxon>
        <taxon>Pseudomonadota</taxon>
        <taxon>Alphaproteobacteria</taxon>
        <taxon>Hyphomicrobiales</taxon>
        <taxon>Rhizobiaceae</taxon>
        <taxon>Rhizobium/Agrobacterium group</taxon>
        <taxon>Rhizobium</taxon>
    </lineage>
</organism>
<feature type="domain" description="SnoaL-like" evidence="1">
    <location>
        <begin position="6"/>
        <end position="131"/>
    </location>
</feature>